<dbReference type="InterPro" id="IPR038583">
    <property type="entry name" value="AraA_N_sf"/>
</dbReference>
<dbReference type="Pfam" id="PF02610">
    <property type="entry name" value="AraA_N"/>
    <property type="match status" value="1"/>
</dbReference>
<dbReference type="InterPro" id="IPR004216">
    <property type="entry name" value="Fuc/Ara_isomerase_C"/>
</dbReference>
<dbReference type="PIRSF" id="PIRSF001478">
    <property type="entry name" value="L-ara_isomerase"/>
    <property type="match status" value="1"/>
</dbReference>
<keyword evidence="11" id="KW-1185">Reference proteome</keyword>
<evidence type="ECO:0000256" key="3">
    <source>
        <dbReference type="ARBA" id="ARBA00023211"/>
    </source>
</evidence>
<comment type="similarity">
    <text evidence="6">Belongs to the arabinose isomerase family.</text>
</comment>
<evidence type="ECO:0000259" key="7">
    <source>
        <dbReference type="Pfam" id="PF02610"/>
    </source>
</evidence>
<feature type="binding site" evidence="6">
    <location>
        <position position="351"/>
    </location>
    <ligand>
        <name>Mn(2+)</name>
        <dbReference type="ChEBI" id="CHEBI:29035"/>
    </ligand>
</feature>
<name>A0ABQ2FEI2_9MICO</name>
<dbReference type="PANTHER" id="PTHR38464:SF1">
    <property type="entry name" value="L-ARABINOSE ISOMERASE"/>
    <property type="match status" value="1"/>
</dbReference>
<evidence type="ECO:0000256" key="2">
    <source>
        <dbReference type="ARBA" id="ARBA00022935"/>
    </source>
</evidence>
<dbReference type="SUPFAM" id="SSF50443">
    <property type="entry name" value="FucI/AraA C-terminal domain-like"/>
    <property type="match status" value="1"/>
</dbReference>
<dbReference type="InterPro" id="IPR009015">
    <property type="entry name" value="Fucose_isomerase_N/cen_sf"/>
</dbReference>
<keyword evidence="1 6" id="KW-0479">Metal-binding</keyword>
<dbReference type="Pfam" id="PF24856">
    <property type="entry name" value="AraA_central"/>
    <property type="match status" value="1"/>
</dbReference>
<comment type="function">
    <text evidence="6">Catalyzes the conversion of L-arabinose to L-ribulose.</text>
</comment>
<evidence type="ECO:0000256" key="5">
    <source>
        <dbReference type="ARBA" id="ARBA00023277"/>
    </source>
</evidence>
<feature type="binding site" evidence="6">
    <location>
        <position position="307"/>
    </location>
    <ligand>
        <name>Mn(2+)</name>
        <dbReference type="ChEBI" id="CHEBI:29035"/>
    </ligand>
</feature>
<evidence type="ECO:0000256" key="1">
    <source>
        <dbReference type="ARBA" id="ARBA00022723"/>
    </source>
</evidence>
<feature type="domain" description="L-arabinose isomerase C-terminal" evidence="8">
    <location>
        <begin position="329"/>
        <end position="472"/>
    </location>
</feature>
<dbReference type="Gene3D" id="3.40.50.10940">
    <property type="match status" value="1"/>
</dbReference>
<feature type="domain" description="L-arabinose isomerase central" evidence="9">
    <location>
        <begin position="178"/>
        <end position="325"/>
    </location>
</feature>
<feature type="domain" description="L-arabinose isomerase N-terminal" evidence="7">
    <location>
        <begin position="9"/>
        <end position="173"/>
    </location>
</feature>
<sequence>MTKPYGEREIWFCTGSQDLYGEDTLRQVAEQSRRIAAQLDVSAAVPAKVVWKPVLKDRDSIHRMALEATADERCIGVVAWMHTFSPAKMWIAGLGALDVPLLHLHTQADVALPWSTIDMDFMNLNQAAHGDREFAYVQTRMGVRRTTVAGHVSSETVQRRVGSWVRAAAGWDAVRSLRLVRFGDNMRNVAVTEGDKTEAEIRLGVSVNTWGVNDLVEAVEAVEDGAVDSLVAEYEDLYDVAPELRRGGDRHGSLRYGARQELALLTFLQGAGAGAFTTTFEDLGGLRQLPGLAVQRLMAAGYGFGAEGDWKTAILVRAAKVMGEGLPGGASLMEDYTYDLTPGEELILGAHMLEICPSLTTSRPSLQIHPLSIGGREDPVRLVFSADAGEGVVVAMSDMRERFRLTANAVDVVTPPAALPRLPVAHAVWRPRPDFATSAESWMLAGAAHHTVLSTQVGVEEFAILADIAGTELLVIDEETTTRGFADQVRWNAAYHRLAQGL</sequence>
<feature type="binding site" evidence="6">
    <location>
        <position position="334"/>
    </location>
    <ligand>
        <name>Mn(2+)</name>
        <dbReference type="ChEBI" id="CHEBI:29035"/>
    </ligand>
</feature>
<dbReference type="NCBIfam" id="NF002795">
    <property type="entry name" value="PRK02929.1"/>
    <property type="match status" value="1"/>
</dbReference>
<dbReference type="InterPro" id="IPR055389">
    <property type="entry name" value="AraA_N"/>
</dbReference>
<protein>
    <recommendedName>
        <fullName evidence="6">L-arabinose isomerase</fullName>
        <ecNumber evidence="6">5.3.1.4</ecNumber>
    </recommendedName>
</protein>
<comment type="pathway">
    <text evidence="6">Carbohydrate degradation; L-arabinose degradation via L-ribulose; D-xylulose 5-phosphate from L-arabinose (bacterial route): step 1/3.</text>
</comment>
<keyword evidence="3 6" id="KW-0464">Manganese</keyword>
<dbReference type="HAMAP" id="MF_00519">
    <property type="entry name" value="Arabinose_Isome"/>
    <property type="match status" value="1"/>
</dbReference>
<gene>
    <name evidence="6 10" type="primary">araA</name>
    <name evidence="10" type="ORF">GCM10011509_30530</name>
</gene>
<evidence type="ECO:0000259" key="8">
    <source>
        <dbReference type="Pfam" id="PF11762"/>
    </source>
</evidence>
<keyword evidence="2 6" id="KW-0054">Arabinose catabolism</keyword>
<dbReference type="InterPro" id="IPR024664">
    <property type="entry name" value="Ara_Isoase_C"/>
</dbReference>
<reference evidence="11" key="1">
    <citation type="journal article" date="2019" name="Int. J. Syst. Evol. Microbiol.">
        <title>The Global Catalogue of Microorganisms (GCM) 10K type strain sequencing project: providing services to taxonomists for standard genome sequencing and annotation.</title>
        <authorList>
            <consortium name="The Broad Institute Genomics Platform"/>
            <consortium name="The Broad Institute Genome Sequencing Center for Infectious Disease"/>
            <person name="Wu L."/>
            <person name="Ma J."/>
        </authorList>
    </citation>
    <scope>NUCLEOTIDE SEQUENCE [LARGE SCALE GENOMIC DNA]</scope>
    <source>
        <strain evidence="11">CGMCC 1.5362</strain>
    </source>
</reference>
<comment type="cofactor">
    <cofactor evidence="6">
        <name>Mn(2+)</name>
        <dbReference type="ChEBI" id="CHEBI:29035"/>
    </cofactor>
    <text evidence="6">Binds 1 Mn(2+) ion per subunit.</text>
</comment>
<evidence type="ECO:0000256" key="6">
    <source>
        <dbReference type="HAMAP-Rule" id="MF_00519"/>
    </source>
</evidence>
<feature type="binding site" evidence="6">
    <location>
        <position position="450"/>
    </location>
    <ligand>
        <name>Mn(2+)</name>
        <dbReference type="ChEBI" id="CHEBI:29035"/>
    </ligand>
</feature>
<dbReference type="GO" id="GO:0016853">
    <property type="term" value="F:isomerase activity"/>
    <property type="evidence" value="ECO:0007669"/>
    <property type="project" value="UniProtKB-KW"/>
</dbReference>
<keyword evidence="5 6" id="KW-0119">Carbohydrate metabolism</keyword>
<evidence type="ECO:0000256" key="4">
    <source>
        <dbReference type="ARBA" id="ARBA00023235"/>
    </source>
</evidence>
<dbReference type="PANTHER" id="PTHR38464">
    <property type="entry name" value="L-ARABINOSE ISOMERASE"/>
    <property type="match status" value="1"/>
</dbReference>
<evidence type="ECO:0000313" key="11">
    <source>
        <dbReference type="Proteomes" id="UP000662111"/>
    </source>
</evidence>
<organism evidence="10 11">
    <name type="scientific">Ornithinimicrobium pekingense</name>
    <dbReference type="NCBI Taxonomy" id="384677"/>
    <lineage>
        <taxon>Bacteria</taxon>
        <taxon>Bacillati</taxon>
        <taxon>Actinomycetota</taxon>
        <taxon>Actinomycetes</taxon>
        <taxon>Micrococcales</taxon>
        <taxon>Ornithinimicrobiaceae</taxon>
        <taxon>Ornithinimicrobium</taxon>
    </lineage>
</organism>
<comment type="caution">
    <text evidence="10">The sequence shown here is derived from an EMBL/GenBank/DDBJ whole genome shotgun (WGS) entry which is preliminary data.</text>
</comment>
<dbReference type="EMBL" id="BMLB01000007">
    <property type="protein sequence ID" value="GGK79872.1"/>
    <property type="molecule type" value="Genomic_DNA"/>
</dbReference>
<dbReference type="InterPro" id="IPR003762">
    <property type="entry name" value="Lara_isomerase"/>
</dbReference>
<dbReference type="EC" id="5.3.1.4" evidence="6"/>
<keyword evidence="4 6" id="KW-0413">Isomerase</keyword>
<dbReference type="RefSeq" id="WP_022922310.1">
    <property type="nucleotide sequence ID" value="NZ_BMLB01000007.1"/>
</dbReference>
<evidence type="ECO:0000313" key="10">
    <source>
        <dbReference type="EMBL" id="GGK79872.1"/>
    </source>
</evidence>
<evidence type="ECO:0000259" key="9">
    <source>
        <dbReference type="Pfam" id="PF24856"/>
    </source>
</evidence>
<dbReference type="Pfam" id="PF11762">
    <property type="entry name" value="Arabinose_Iso_C"/>
    <property type="match status" value="1"/>
</dbReference>
<proteinExistence type="inferred from homology"/>
<comment type="catalytic activity">
    <reaction evidence="6">
        <text>beta-L-arabinopyranose = L-ribulose</text>
        <dbReference type="Rhea" id="RHEA:14821"/>
        <dbReference type="ChEBI" id="CHEBI:16880"/>
        <dbReference type="ChEBI" id="CHEBI:40886"/>
        <dbReference type="EC" id="5.3.1.4"/>
    </reaction>
</comment>
<accession>A0ABQ2FEI2</accession>
<dbReference type="InterPro" id="IPR055390">
    <property type="entry name" value="AraA_central"/>
</dbReference>
<dbReference type="Proteomes" id="UP000662111">
    <property type="component" value="Unassembled WGS sequence"/>
</dbReference>
<dbReference type="SUPFAM" id="SSF53743">
    <property type="entry name" value="FucI/AraA N-terminal and middle domains"/>
    <property type="match status" value="1"/>
</dbReference>